<proteinExistence type="predicted"/>
<reference evidence="1" key="1">
    <citation type="submission" date="2021-02" db="EMBL/GenBank/DDBJ databases">
        <authorList>
            <person name="Dougan E. K."/>
            <person name="Rhodes N."/>
            <person name="Thang M."/>
            <person name="Chan C."/>
        </authorList>
    </citation>
    <scope>NUCLEOTIDE SEQUENCE</scope>
</reference>
<evidence type="ECO:0000313" key="2">
    <source>
        <dbReference type="Proteomes" id="UP000604046"/>
    </source>
</evidence>
<gene>
    <name evidence="1" type="ORF">SNAT2548_LOCUS22219</name>
</gene>
<dbReference type="AlphaFoldDB" id="A0A812QY32"/>
<sequence>MEAAHNLACHPEVLANRTVSRELVALSARCLVTSLSGRLAARVGRRCVDAWDGMFAAAMKVSSVALPERRSLCRRRLCLRECGWPQNAERADWFVACVPLSCLGHDADLRNLLWSVYGLRFAERADRSQASAQPQADVDLRIVRLFGFRAPAPYPLERLDPDLLEDAGRQGPYDLVTVTDSPKRAYALTSSVQWPVRLRVLQPPAAQRPWKFKYFDAERYMLSYVTHLRKRGHGGRLVVFVDAFDVAAFPCHRNLSKVLHQLGRPVAVGMEFDLFPAGDPGYPLPAEGSYATARENLAKVRGAPVPLCRYPRPIPFMWDRRPPEEHEPCVAVSESVRAEAAVSVGEFLNCGVYAGSAGALERVLRHLLHVHARLGPQFRAVPKTQQYLWNQFFLDHPQKVALDYGAALVVNMISGSPFPKNFGVDPVSGRLKSVIFQKPVCFLHANGHTADPTFHLLRAAEHLQVDTTRWAGYEFPGSLNTVAAAGLRADKLMGDRIVVDANLCFPPFERVPGWRGSLTAMFFVTPYERAAFQDLQFFIARPQRLREIPSGEFEMSFEIVHKQMNALQTAKNVGRAKLPNGTHVFAARKMFRADAFNMHLESGDCLGWRCKRRCDFTYAALEDADELWQRKGPNLERPTMGVWFGHGHELLVGAQIALATWLPISYAIGVQAQMHGYAPIP</sequence>
<evidence type="ECO:0000313" key="1">
    <source>
        <dbReference type="EMBL" id="CAE7408446.1"/>
    </source>
</evidence>
<keyword evidence="2" id="KW-1185">Reference proteome</keyword>
<protein>
    <submittedName>
        <fullName evidence="1">Uncharacterized protein</fullName>
    </submittedName>
</protein>
<dbReference type="Proteomes" id="UP000604046">
    <property type="component" value="Unassembled WGS sequence"/>
</dbReference>
<accession>A0A812QY32</accession>
<comment type="caution">
    <text evidence="1">The sequence shown here is derived from an EMBL/GenBank/DDBJ whole genome shotgun (WGS) entry which is preliminary data.</text>
</comment>
<name>A0A812QY32_9DINO</name>
<dbReference type="EMBL" id="CAJNDS010002279">
    <property type="protein sequence ID" value="CAE7408446.1"/>
    <property type="molecule type" value="Genomic_DNA"/>
</dbReference>
<organism evidence="1 2">
    <name type="scientific">Symbiodinium natans</name>
    <dbReference type="NCBI Taxonomy" id="878477"/>
    <lineage>
        <taxon>Eukaryota</taxon>
        <taxon>Sar</taxon>
        <taxon>Alveolata</taxon>
        <taxon>Dinophyceae</taxon>
        <taxon>Suessiales</taxon>
        <taxon>Symbiodiniaceae</taxon>
        <taxon>Symbiodinium</taxon>
    </lineage>
</organism>